<dbReference type="GO" id="GO:0005739">
    <property type="term" value="C:mitochondrion"/>
    <property type="evidence" value="ECO:0007669"/>
    <property type="project" value="TreeGrafter"/>
</dbReference>
<reference evidence="2" key="1">
    <citation type="submission" date="2025-08" db="UniProtKB">
        <authorList>
            <consortium name="RefSeq"/>
        </authorList>
    </citation>
    <scope>IDENTIFICATION</scope>
</reference>
<dbReference type="PANTHER" id="PTHR15758:SF2">
    <property type="entry name" value="BCL-2-LIKE PROTEIN 13"/>
    <property type="match status" value="1"/>
</dbReference>
<protein>
    <submittedName>
        <fullName evidence="2">Bcl-2-like protein 13-like</fullName>
    </submittedName>
</protein>
<dbReference type="STRING" id="118797.A0A340X7T6"/>
<evidence type="ECO:0000313" key="2">
    <source>
        <dbReference type="RefSeq" id="XP_007457431.1"/>
    </source>
</evidence>
<proteinExistence type="predicted"/>
<sequence>MASSPTVPLGAHDETKCAVLGYLGVLSQEELREHLSSPQGVRQDMASQSLDQEILLKGKTEIEELKSPDEEISEAFVGASDFATTDALGVDKVSSGALQRIAAVWCDSPGGPRRRAHQVAGWLGHCL</sequence>
<dbReference type="InParanoid" id="A0A340X7T6"/>
<gene>
    <name evidence="2" type="primary">LOC103072305</name>
</gene>
<keyword evidence="1" id="KW-1185">Reference proteome</keyword>
<dbReference type="PANTHER" id="PTHR15758">
    <property type="entry name" value="BCL-2-LIKE PROTEIN 13"/>
    <property type="match status" value="1"/>
</dbReference>
<name>A0A340X7T6_LIPVE</name>
<dbReference type="GO" id="GO:0016020">
    <property type="term" value="C:membrane"/>
    <property type="evidence" value="ECO:0007669"/>
    <property type="project" value="TreeGrafter"/>
</dbReference>
<dbReference type="Proteomes" id="UP000265300">
    <property type="component" value="Unplaced"/>
</dbReference>
<dbReference type="GeneID" id="103072305"/>
<dbReference type="AlphaFoldDB" id="A0A340X7T6"/>
<dbReference type="InterPro" id="IPR042398">
    <property type="entry name" value="BCL2L13"/>
</dbReference>
<dbReference type="RefSeq" id="XP_007457431.1">
    <property type="nucleotide sequence ID" value="XM_007457369.1"/>
</dbReference>
<dbReference type="GO" id="GO:0006915">
    <property type="term" value="P:apoptotic process"/>
    <property type="evidence" value="ECO:0007669"/>
    <property type="project" value="InterPro"/>
</dbReference>
<dbReference type="KEGG" id="lve:103072305"/>
<organism evidence="1 2">
    <name type="scientific">Lipotes vexillifer</name>
    <name type="common">Yangtze river dolphin</name>
    <dbReference type="NCBI Taxonomy" id="118797"/>
    <lineage>
        <taxon>Eukaryota</taxon>
        <taxon>Metazoa</taxon>
        <taxon>Chordata</taxon>
        <taxon>Craniata</taxon>
        <taxon>Vertebrata</taxon>
        <taxon>Euteleostomi</taxon>
        <taxon>Mammalia</taxon>
        <taxon>Eutheria</taxon>
        <taxon>Laurasiatheria</taxon>
        <taxon>Artiodactyla</taxon>
        <taxon>Whippomorpha</taxon>
        <taxon>Cetacea</taxon>
        <taxon>Odontoceti</taxon>
        <taxon>Lipotidae</taxon>
        <taxon>Lipotes</taxon>
    </lineage>
</organism>
<accession>A0A340X7T6</accession>
<evidence type="ECO:0000313" key="1">
    <source>
        <dbReference type="Proteomes" id="UP000265300"/>
    </source>
</evidence>